<dbReference type="Pfam" id="PF03922">
    <property type="entry name" value="OmpW"/>
    <property type="match status" value="1"/>
</dbReference>
<comment type="similarity">
    <text evidence="1">Belongs to the OmpW/AlkL family.</text>
</comment>
<evidence type="ECO:0000313" key="4">
    <source>
        <dbReference type="Proteomes" id="UP001196565"/>
    </source>
</evidence>
<dbReference type="PANTHER" id="PTHR36920">
    <property type="match status" value="1"/>
</dbReference>
<evidence type="ECO:0000256" key="2">
    <source>
        <dbReference type="SAM" id="SignalP"/>
    </source>
</evidence>
<dbReference type="InterPro" id="IPR011250">
    <property type="entry name" value="OMP/PagP_B-barrel"/>
</dbReference>
<proteinExistence type="inferred from homology"/>
<reference evidence="3 4" key="1">
    <citation type="submission" date="2021-07" db="EMBL/GenBank/DDBJ databases">
        <authorList>
            <person name="So Y."/>
        </authorList>
    </citation>
    <scope>NUCLEOTIDE SEQUENCE [LARGE SCALE GENOMIC DNA]</scope>
    <source>
        <strain evidence="3 4">HJA6</strain>
    </source>
</reference>
<dbReference type="PANTHER" id="PTHR36920:SF1">
    <property type="entry name" value="OUTER MEMBRANE PROTEIN W"/>
    <property type="match status" value="1"/>
</dbReference>
<keyword evidence="4" id="KW-1185">Reference proteome</keyword>
<keyword evidence="2" id="KW-0732">Signal</keyword>
<accession>A0ABS7A8F9</accession>
<dbReference type="InterPro" id="IPR005618">
    <property type="entry name" value="OMPW"/>
</dbReference>
<feature type="signal peptide" evidence="2">
    <location>
        <begin position="1"/>
        <end position="24"/>
    </location>
</feature>
<dbReference type="Proteomes" id="UP001196565">
    <property type="component" value="Unassembled WGS sequence"/>
</dbReference>
<comment type="caution">
    <text evidence="3">The sequence shown here is derived from an EMBL/GenBank/DDBJ whole genome shotgun (WGS) entry which is preliminary data.</text>
</comment>
<evidence type="ECO:0000256" key="1">
    <source>
        <dbReference type="ARBA" id="ARBA00009330"/>
    </source>
</evidence>
<dbReference type="Gene3D" id="2.40.160.20">
    <property type="match status" value="1"/>
</dbReference>
<gene>
    <name evidence="3" type="ORF">KPL78_11975</name>
</gene>
<dbReference type="RefSeq" id="WP_219763194.1">
    <property type="nucleotide sequence ID" value="NZ_JAHYBZ010000004.1"/>
</dbReference>
<dbReference type="SUPFAM" id="SSF56925">
    <property type="entry name" value="OMPA-like"/>
    <property type="match status" value="1"/>
</dbReference>
<protein>
    <submittedName>
        <fullName evidence="3">Outer membrane beta-barrel protein</fullName>
    </submittedName>
</protein>
<dbReference type="EMBL" id="JAHYBZ010000004">
    <property type="protein sequence ID" value="MBW6398572.1"/>
    <property type="molecule type" value="Genomic_DNA"/>
</dbReference>
<feature type="chain" id="PRO_5047330821" evidence="2">
    <location>
        <begin position="25"/>
        <end position="219"/>
    </location>
</feature>
<name>A0ABS7A8F9_9PROT</name>
<sequence length="219" mass="23341">MIRMSSLLAGAVALGLLAARPAAAQNGIRGNETGDVMIGLSVIGIVPVNGGSVNGIGGTPEASNAVTGQIDFTYFMTPNFSVNLIAATARHDLQISDSRLGTLDLGHVWSLPPTLTVQYHPLLTSRFSPYLGVGVNYTVFYGEGGSYSRPVTKVDVQNALGFALNGGLDIELSPHWLLNFDVKWIYMTPDVTVQAGSRRIHATADVDPFVFGAGLRYRF</sequence>
<evidence type="ECO:0000313" key="3">
    <source>
        <dbReference type="EMBL" id="MBW6398572.1"/>
    </source>
</evidence>
<organism evidence="3 4">
    <name type="scientific">Roseomonas alba</name>
    <dbReference type="NCBI Taxonomy" id="2846776"/>
    <lineage>
        <taxon>Bacteria</taxon>
        <taxon>Pseudomonadati</taxon>
        <taxon>Pseudomonadota</taxon>
        <taxon>Alphaproteobacteria</taxon>
        <taxon>Acetobacterales</taxon>
        <taxon>Roseomonadaceae</taxon>
        <taxon>Roseomonas</taxon>
    </lineage>
</organism>